<dbReference type="Proteomes" id="UP000076512">
    <property type="component" value="Unassembled WGS sequence"/>
</dbReference>
<proteinExistence type="predicted"/>
<dbReference type="InterPro" id="IPR000943">
    <property type="entry name" value="RNA_pol_sigma70"/>
</dbReference>
<evidence type="ECO:0000256" key="3">
    <source>
        <dbReference type="ARBA" id="ARBA00023125"/>
    </source>
</evidence>
<keyword evidence="3" id="KW-0238">DNA-binding</keyword>
<dbReference type="Gene3D" id="1.20.120.1810">
    <property type="match status" value="1"/>
</dbReference>
<keyword evidence="2" id="KW-0731">Sigma factor</keyword>
<evidence type="ECO:0000313" key="9">
    <source>
        <dbReference type="Proteomes" id="UP000076512"/>
    </source>
</evidence>
<accession>A0A164IZQ1</accession>
<dbReference type="NCBIfam" id="TIGR02980">
    <property type="entry name" value="SigBFG"/>
    <property type="match status" value="1"/>
</dbReference>
<dbReference type="InterPro" id="IPR007624">
    <property type="entry name" value="RNA_pol_sigma70_r3"/>
</dbReference>
<sequence>MRARRGNDSYDDLEPWFEKLDSLEPTDPERNRLREYIIHRCLPLAEHVARRYCGRGESFDDLEQVARIGVVYAVDRFEVSRGHTFISFAVPTVLGEVRRHFRDRGWALRVPRRLKELQQQIAATTPLLIQRLGRAPTGRDLAAELGVALEDINQALIAANGYRTETFDTPIDHDDDGPKGAASRAGALATEEPCYELLENAMAVRPLIEALPDRERTILHLRFFESKTQTQIGRQLGISQMHVSRILSHTLRSLREQALELA</sequence>
<name>A0A164IZQ1_9NOCA</name>
<dbReference type="STRING" id="455432.AWN90_04630"/>
<dbReference type="EMBL" id="LWGR01000016">
    <property type="protein sequence ID" value="KZM69896.1"/>
    <property type="molecule type" value="Genomic_DNA"/>
</dbReference>
<feature type="domain" description="RNA polymerase sigma-70 region 4" evidence="7">
    <location>
        <begin position="208"/>
        <end position="256"/>
    </location>
</feature>
<dbReference type="AlphaFoldDB" id="A0A164IZQ1"/>
<feature type="domain" description="RNA polymerase sigma-70 region 3" evidence="5">
    <location>
        <begin position="119"/>
        <end position="178"/>
    </location>
</feature>
<evidence type="ECO:0000256" key="4">
    <source>
        <dbReference type="ARBA" id="ARBA00023163"/>
    </source>
</evidence>
<evidence type="ECO:0000259" key="7">
    <source>
        <dbReference type="Pfam" id="PF04545"/>
    </source>
</evidence>
<dbReference type="Pfam" id="PF04542">
    <property type="entry name" value="Sigma70_r2"/>
    <property type="match status" value="1"/>
</dbReference>
<dbReference type="NCBIfam" id="TIGR02937">
    <property type="entry name" value="sigma70-ECF"/>
    <property type="match status" value="1"/>
</dbReference>
<reference evidence="8 9" key="1">
    <citation type="submission" date="2016-04" db="EMBL/GenBank/DDBJ databases">
        <authorList>
            <person name="Evans L.H."/>
            <person name="Alamgir A."/>
            <person name="Owens N."/>
            <person name="Weber N.D."/>
            <person name="Virtaneva K."/>
            <person name="Barbian K."/>
            <person name="Babar A."/>
            <person name="Rosenke K."/>
        </authorList>
    </citation>
    <scope>NUCLEOTIDE SEQUENCE [LARGE SCALE GENOMIC DNA]</scope>
    <source>
        <strain evidence="8 9">IFM 0406</strain>
    </source>
</reference>
<dbReference type="PRINTS" id="PR00046">
    <property type="entry name" value="SIGMA70FCT"/>
</dbReference>
<dbReference type="OrthoDB" id="9804285at2"/>
<comment type="caution">
    <text evidence="8">The sequence shown here is derived from an EMBL/GenBank/DDBJ whole genome shotgun (WGS) entry which is preliminary data.</text>
</comment>
<evidence type="ECO:0000256" key="2">
    <source>
        <dbReference type="ARBA" id="ARBA00023082"/>
    </source>
</evidence>
<keyword evidence="9" id="KW-1185">Reference proteome</keyword>
<dbReference type="InterPro" id="IPR007627">
    <property type="entry name" value="RNA_pol_sigma70_r2"/>
</dbReference>
<keyword evidence="4" id="KW-0804">Transcription</keyword>
<dbReference type="PANTHER" id="PTHR30385:SF4">
    <property type="entry name" value="RNA POLYMERASE SIGMA-E FACTOR"/>
    <property type="match status" value="1"/>
</dbReference>
<protein>
    <submittedName>
        <fullName evidence="8">RNA polymerase subunit sigma</fullName>
    </submittedName>
</protein>
<evidence type="ECO:0000259" key="6">
    <source>
        <dbReference type="Pfam" id="PF04542"/>
    </source>
</evidence>
<evidence type="ECO:0000313" key="8">
    <source>
        <dbReference type="EMBL" id="KZM69896.1"/>
    </source>
</evidence>
<evidence type="ECO:0000259" key="5">
    <source>
        <dbReference type="Pfam" id="PF04539"/>
    </source>
</evidence>
<dbReference type="PANTHER" id="PTHR30385">
    <property type="entry name" value="SIGMA FACTOR F FLAGELLAR"/>
    <property type="match status" value="1"/>
</dbReference>
<gene>
    <name evidence="8" type="ORF">AWN90_04630</name>
</gene>
<dbReference type="SUPFAM" id="SSF88659">
    <property type="entry name" value="Sigma3 and sigma4 domains of RNA polymerase sigma factors"/>
    <property type="match status" value="2"/>
</dbReference>
<dbReference type="Pfam" id="PF04545">
    <property type="entry name" value="Sigma70_r4"/>
    <property type="match status" value="1"/>
</dbReference>
<dbReference type="InterPro" id="IPR013325">
    <property type="entry name" value="RNA_pol_sigma_r2"/>
</dbReference>
<dbReference type="GO" id="GO:0006352">
    <property type="term" value="P:DNA-templated transcription initiation"/>
    <property type="evidence" value="ECO:0007669"/>
    <property type="project" value="InterPro"/>
</dbReference>
<organism evidence="8 9">
    <name type="scientific">Nocardia terpenica</name>
    <dbReference type="NCBI Taxonomy" id="455432"/>
    <lineage>
        <taxon>Bacteria</taxon>
        <taxon>Bacillati</taxon>
        <taxon>Actinomycetota</taxon>
        <taxon>Actinomycetes</taxon>
        <taxon>Mycobacteriales</taxon>
        <taxon>Nocardiaceae</taxon>
        <taxon>Nocardia</taxon>
    </lineage>
</organism>
<dbReference type="GO" id="GO:0016987">
    <property type="term" value="F:sigma factor activity"/>
    <property type="evidence" value="ECO:0007669"/>
    <property type="project" value="UniProtKB-KW"/>
</dbReference>
<keyword evidence="1" id="KW-0805">Transcription regulation</keyword>
<dbReference type="Gene3D" id="1.20.140.160">
    <property type="match status" value="1"/>
</dbReference>
<dbReference type="InterPro" id="IPR013324">
    <property type="entry name" value="RNA_pol_sigma_r3/r4-like"/>
</dbReference>
<dbReference type="CDD" id="cd06171">
    <property type="entry name" value="Sigma70_r4"/>
    <property type="match status" value="1"/>
</dbReference>
<dbReference type="Pfam" id="PF04539">
    <property type="entry name" value="Sigma70_r3"/>
    <property type="match status" value="1"/>
</dbReference>
<dbReference type="InterPro" id="IPR014322">
    <property type="entry name" value="RNA_pol_sigma-B/F/G"/>
</dbReference>
<dbReference type="InterPro" id="IPR007630">
    <property type="entry name" value="RNA_pol_sigma70_r4"/>
</dbReference>
<dbReference type="InterPro" id="IPR014284">
    <property type="entry name" value="RNA_pol_sigma-70_dom"/>
</dbReference>
<feature type="domain" description="RNA polymerase sigma-70 region 2" evidence="6">
    <location>
        <begin position="38"/>
        <end position="106"/>
    </location>
</feature>
<dbReference type="SUPFAM" id="SSF88946">
    <property type="entry name" value="Sigma2 domain of RNA polymerase sigma factors"/>
    <property type="match status" value="1"/>
</dbReference>
<dbReference type="GO" id="GO:0003677">
    <property type="term" value="F:DNA binding"/>
    <property type="evidence" value="ECO:0007669"/>
    <property type="project" value="UniProtKB-KW"/>
</dbReference>
<evidence type="ECO:0000256" key="1">
    <source>
        <dbReference type="ARBA" id="ARBA00023015"/>
    </source>
</evidence>